<protein>
    <submittedName>
        <fullName evidence="1">DsrE/DsrF-like family</fullName>
    </submittedName>
</protein>
<dbReference type="RefSeq" id="WP_075073443.1">
    <property type="nucleotide sequence ID" value="NZ_DF967972.1"/>
</dbReference>
<reference evidence="1" key="1">
    <citation type="submission" date="2015-07" db="EMBL/GenBank/DDBJ databases">
        <title>Draft Genome Sequences of Anaerolinea thermolimosa IMO-1, Bellilinea caldifistulae GOMI-1, Leptolinea tardivitalis YMTK-2, Levilinea saccharolytica KIBI-1,Longilinea arvoryzae KOME-1, Previously Described as Members of the Anaerolineaceae (Chloroflexi).</title>
        <authorList>
            <person name="Sekiguchi Y."/>
            <person name="Ohashi A."/>
            <person name="Matsuura N."/>
            <person name="Tourlousse M.D."/>
        </authorList>
    </citation>
    <scope>NUCLEOTIDE SEQUENCE [LARGE SCALE GENOMIC DNA]</scope>
    <source>
        <strain evidence="1">KOME-1</strain>
    </source>
</reference>
<accession>A0A0S7B9I8</accession>
<dbReference type="InterPro" id="IPR003787">
    <property type="entry name" value="Sulphur_relay_DsrE/F-like"/>
</dbReference>
<dbReference type="AlphaFoldDB" id="A0A0S7B9I8"/>
<dbReference type="EMBL" id="DF967972">
    <property type="protein sequence ID" value="GAP14156.1"/>
    <property type="molecule type" value="Genomic_DNA"/>
</dbReference>
<sequence>MSLPDSETVLLLTRYGMGDAEPALQQKLVTTYFKLLDENNVLPAVICFYGNGVRLVTDGSPVIDTLKSLENKGVRLVACSTCLNYYNLIDQVKVGLVGGMTDILEAQRRAGKVISL</sequence>
<evidence type="ECO:0000313" key="2">
    <source>
        <dbReference type="Proteomes" id="UP000055060"/>
    </source>
</evidence>
<organism evidence="1">
    <name type="scientific">Longilinea arvoryzae</name>
    <dbReference type="NCBI Taxonomy" id="360412"/>
    <lineage>
        <taxon>Bacteria</taxon>
        <taxon>Bacillati</taxon>
        <taxon>Chloroflexota</taxon>
        <taxon>Anaerolineae</taxon>
        <taxon>Anaerolineales</taxon>
        <taxon>Anaerolineaceae</taxon>
        <taxon>Longilinea</taxon>
    </lineage>
</organism>
<dbReference type="InterPro" id="IPR027396">
    <property type="entry name" value="DsrEFH-like"/>
</dbReference>
<gene>
    <name evidence="1" type="ORF">LARV_01922</name>
</gene>
<proteinExistence type="predicted"/>
<dbReference type="STRING" id="360412.LARV_01922"/>
<name>A0A0S7B9I8_9CHLR</name>
<dbReference type="SUPFAM" id="SSF75169">
    <property type="entry name" value="DsrEFH-like"/>
    <property type="match status" value="1"/>
</dbReference>
<dbReference type="Pfam" id="PF02635">
    <property type="entry name" value="DsrE"/>
    <property type="match status" value="1"/>
</dbReference>
<evidence type="ECO:0000313" key="1">
    <source>
        <dbReference type="EMBL" id="GAP14156.1"/>
    </source>
</evidence>
<dbReference type="OrthoDB" id="9801500at2"/>
<dbReference type="Proteomes" id="UP000055060">
    <property type="component" value="Unassembled WGS sequence"/>
</dbReference>
<dbReference type="Gene3D" id="3.40.1260.10">
    <property type="entry name" value="DsrEFH-like"/>
    <property type="match status" value="1"/>
</dbReference>
<keyword evidence="2" id="KW-1185">Reference proteome</keyword>